<dbReference type="Proteomes" id="UP000037392">
    <property type="component" value="Unassembled WGS sequence"/>
</dbReference>
<accession>A0A0J9BYS2</accession>
<comment type="caution">
    <text evidence="1">The sequence shown here is derived from an EMBL/GenBank/DDBJ whole genome shotgun (WGS) entry which is preliminary data.</text>
</comment>
<evidence type="ECO:0000313" key="2">
    <source>
        <dbReference type="Proteomes" id="UP000037392"/>
    </source>
</evidence>
<gene>
    <name evidence="1" type="ORF">HMPREF9470_03052</name>
</gene>
<dbReference type="GeneID" id="93162416"/>
<dbReference type="OrthoDB" id="2055277at2"/>
<protein>
    <submittedName>
        <fullName evidence="1">Uncharacterized protein</fullName>
    </submittedName>
</protein>
<evidence type="ECO:0000313" key="1">
    <source>
        <dbReference type="EMBL" id="KMW18142.1"/>
    </source>
</evidence>
<reference evidence="1 2" key="1">
    <citation type="submission" date="2011-04" db="EMBL/GenBank/DDBJ databases">
        <title>The Genome Sequence of Clostridium citroniae WAL-19142.</title>
        <authorList>
            <consortium name="The Broad Institute Genome Sequencing Platform"/>
            <person name="Earl A."/>
            <person name="Ward D."/>
            <person name="Feldgarden M."/>
            <person name="Gevers D."/>
            <person name="Warren Y.A."/>
            <person name="Tyrrell K.L."/>
            <person name="Citron D.M."/>
            <person name="Goldstein E.J."/>
            <person name="Daigneault M."/>
            <person name="Allen-Vercoe E."/>
            <person name="Young S.K."/>
            <person name="Zeng Q."/>
            <person name="Gargeya S."/>
            <person name="Fitzgerald M."/>
            <person name="Haas B."/>
            <person name="Abouelleil A."/>
            <person name="Alvarado L."/>
            <person name="Arachchi H.M."/>
            <person name="Berlin A."/>
            <person name="Brown A."/>
            <person name="Chapman S.B."/>
            <person name="Chen Z."/>
            <person name="Dunbar C."/>
            <person name="Freedman E."/>
            <person name="Gearin G."/>
            <person name="Gellesch M."/>
            <person name="Goldberg J."/>
            <person name="Griggs A."/>
            <person name="Gujja S."/>
            <person name="Heilman E.R."/>
            <person name="Heiman D."/>
            <person name="Howarth C."/>
            <person name="Larson L."/>
            <person name="Lui A."/>
            <person name="MacDonald P.J."/>
            <person name="Mehta T."/>
            <person name="Montmayeur A."/>
            <person name="Murphy C."/>
            <person name="Neiman D."/>
            <person name="Pearson M."/>
            <person name="Priest M."/>
            <person name="Roberts A."/>
            <person name="Saif S."/>
            <person name="Shea T."/>
            <person name="Shenoy N."/>
            <person name="Sisk P."/>
            <person name="Stolte C."/>
            <person name="Sykes S."/>
            <person name="White J."/>
            <person name="Yandava C."/>
            <person name="Wortman J."/>
            <person name="Nusbaum C."/>
            <person name="Birren B."/>
        </authorList>
    </citation>
    <scope>NUCLEOTIDE SEQUENCE [LARGE SCALE GENOMIC DNA]</scope>
    <source>
        <strain evidence="1 2">WAL-19142</strain>
    </source>
</reference>
<dbReference type="AlphaFoldDB" id="A0A0J9BYS2"/>
<dbReference type="PATRIC" id="fig|742734.4.peg.3265"/>
<dbReference type="RefSeq" id="WP_045092500.1">
    <property type="nucleotide sequence ID" value="NZ_KQ235879.1"/>
</dbReference>
<dbReference type="EMBL" id="ADLK01000024">
    <property type="protein sequence ID" value="KMW18142.1"/>
    <property type="molecule type" value="Genomic_DNA"/>
</dbReference>
<organism evidence="1 2">
    <name type="scientific">[Clostridium] citroniae WAL-19142</name>
    <dbReference type="NCBI Taxonomy" id="742734"/>
    <lineage>
        <taxon>Bacteria</taxon>
        <taxon>Bacillati</taxon>
        <taxon>Bacillota</taxon>
        <taxon>Clostridia</taxon>
        <taxon>Lachnospirales</taxon>
        <taxon>Lachnospiraceae</taxon>
        <taxon>Enterocloster</taxon>
    </lineage>
</organism>
<sequence length="74" mass="8241">MNDGSLTKDKEDISIENLYNFIRASLLALQVTDGFGEADFICPICGGMAHIRRMKGELYNKGDIECGCGYSFHF</sequence>
<proteinExistence type="predicted"/>
<name>A0A0J9BYS2_9FIRM</name>